<name>A0A518FIK3_9PLAN</name>
<gene>
    <name evidence="2" type="ORF">Pan153_07210</name>
</gene>
<feature type="signal peptide" evidence="1">
    <location>
        <begin position="1"/>
        <end position="47"/>
    </location>
</feature>
<dbReference type="Proteomes" id="UP000320839">
    <property type="component" value="Chromosome"/>
</dbReference>
<dbReference type="EMBL" id="CP036317">
    <property type="protein sequence ID" value="QDV16100.1"/>
    <property type="molecule type" value="Genomic_DNA"/>
</dbReference>
<dbReference type="AlphaFoldDB" id="A0A518FIK3"/>
<protein>
    <submittedName>
        <fullName evidence="2">Uncharacterized protein</fullName>
    </submittedName>
</protein>
<evidence type="ECO:0000313" key="3">
    <source>
        <dbReference type="Proteomes" id="UP000320839"/>
    </source>
</evidence>
<evidence type="ECO:0000313" key="2">
    <source>
        <dbReference type="EMBL" id="QDV16100.1"/>
    </source>
</evidence>
<evidence type="ECO:0000256" key="1">
    <source>
        <dbReference type="SAM" id="SignalP"/>
    </source>
</evidence>
<sequence precursor="true">MNYFRACLFQQNLHMIFSKIYCRFRYYNLLTLLFAAGCMLPTTCLQAQSYPIGLDHPLVENTHYQVLYSVVIEGGCEFQDPDRVIVPYSDLQSVATHTVELKGEMKLTRTPQGLQKNIRVQSFKVNEELQSDDFFLELTGKELVIIEQGNRKQFFVNGKKVAGYEQEILTKLFFIDRIGAAGTDVLLGTDTEQQIGGTWKFSQDTIDWADYPASFSEVKDLDLKMGSSGTARLLSAAKVHGIDCLQLHFSEEYSDYMTGCILENLKILDSNLEQTITGSIPKDPALPWRKVELVSQSECTFRPRNDPFNDVSNRQWVTIKATREISPPSN</sequence>
<reference evidence="2 3" key="1">
    <citation type="submission" date="2019-02" db="EMBL/GenBank/DDBJ databases">
        <title>Deep-cultivation of Planctomycetes and their phenomic and genomic characterization uncovers novel biology.</title>
        <authorList>
            <person name="Wiegand S."/>
            <person name="Jogler M."/>
            <person name="Boedeker C."/>
            <person name="Pinto D."/>
            <person name="Vollmers J."/>
            <person name="Rivas-Marin E."/>
            <person name="Kohn T."/>
            <person name="Peeters S.H."/>
            <person name="Heuer A."/>
            <person name="Rast P."/>
            <person name="Oberbeckmann S."/>
            <person name="Bunk B."/>
            <person name="Jeske O."/>
            <person name="Meyerdierks A."/>
            <person name="Storesund J.E."/>
            <person name="Kallscheuer N."/>
            <person name="Luecker S."/>
            <person name="Lage O.M."/>
            <person name="Pohl T."/>
            <person name="Merkel B.J."/>
            <person name="Hornburger P."/>
            <person name="Mueller R.-W."/>
            <person name="Bruemmer F."/>
            <person name="Labrenz M."/>
            <person name="Spormann A.M."/>
            <person name="Op den Camp H."/>
            <person name="Overmann J."/>
            <person name="Amann R."/>
            <person name="Jetten M.S.M."/>
            <person name="Mascher T."/>
            <person name="Medema M.H."/>
            <person name="Devos D.P."/>
            <person name="Kaster A.-K."/>
            <person name="Ovreas L."/>
            <person name="Rohde M."/>
            <person name="Galperin M.Y."/>
            <person name="Jogler C."/>
        </authorList>
    </citation>
    <scope>NUCLEOTIDE SEQUENCE [LARGE SCALE GENOMIC DNA]</scope>
    <source>
        <strain evidence="2 3">Pan153</strain>
    </source>
</reference>
<proteinExistence type="predicted"/>
<keyword evidence="1" id="KW-0732">Signal</keyword>
<organism evidence="2 3">
    <name type="scientific">Gimesia panareensis</name>
    <dbReference type="NCBI Taxonomy" id="2527978"/>
    <lineage>
        <taxon>Bacteria</taxon>
        <taxon>Pseudomonadati</taxon>
        <taxon>Planctomycetota</taxon>
        <taxon>Planctomycetia</taxon>
        <taxon>Planctomycetales</taxon>
        <taxon>Planctomycetaceae</taxon>
        <taxon>Gimesia</taxon>
    </lineage>
</organism>
<feature type="chain" id="PRO_5021698977" evidence="1">
    <location>
        <begin position="48"/>
        <end position="330"/>
    </location>
</feature>
<accession>A0A518FIK3</accession>